<feature type="transmembrane region" description="Helical" evidence="1">
    <location>
        <begin position="6"/>
        <end position="27"/>
    </location>
</feature>
<name>A0A074JET3_9RHOB</name>
<keyword evidence="1" id="KW-0472">Membrane</keyword>
<dbReference type="OrthoDB" id="7875737at2"/>
<evidence type="ECO:0000256" key="1">
    <source>
        <dbReference type="SAM" id="Phobius"/>
    </source>
</evidence>
<dbReference type="RefSeq" id="WP_038072379.1">
    <property type="nucleotide sequence ID" value="NZ_AUND01000001.1"/>
</dbReference>
<accession>A0A074JET3</accession>
<keyword evidence="3" id="KW-1185">Reference proteome</keyword>
<evidence type="ECO:0000313" key="2">
    <source>
        <dbReference type="EMBL" id="KEO56111.1"/>
    </source>
</evidence>
<dbReference type="AlphaFoldDB" id="A0A074JET3"/>
<dbReference type="STRING" id="1353537.TP2_00905"/>
<sequence length="71" mass="7459">MEFLIWAGAGVSVLGLIGILYCIVAVAKAKRAGLPDDALRARLQKVVVLNMGALFVSVIGLMMVVVGIFLS</sequence>
<organism evidence="2 3">
    <name type="scientific">Thioclava pacifica DSM 10166</name>
    <dbReference type="NCBI Taxonomy" id="1353537"/>
    <lineage>
        <taxon>Bacteria</taxon>
        <taxon>Pseudomonadati</taxon>
        <taxon>Pseudomonadota</taxon>
        <taxon>Alphaproteobacteria</taxon>
        <taxon>Rhodobacterales</taxon>
        <taxon>Paracoccaceae</taxon>
        <taxon>Thioclava</taxon>
    </lineage>
</organism>
<comment type="caution">
    <text evidence="2">The sequence shown here is derived from an EMBL/GenBank/DDBJ whole genome shotgun (WGS) entry which is preliminary data.</text>
</comment>
<evidence type="ECO:0000313" key="3">
    <source>
        <dbReference type="Proteomes" id="UP000027432"/>
    </source>
</evidence>
<keyword evidence="1" id="KW-1133">Transmembrane helix</keyword>
<dbReference type="eggNOG" id="ENOG503315B">
    <property type="taxonomic scope" value="Bacteria"/>
</dbReference>
<protein>
    <submittedName>
        <fullName evidence="2">Uncharacterized protein</fullName>
    </submittedName>
</protein>
<keyword evidence="1" id="KW-0812">Transmembrane</keyword>
<reference evidence="2 3" key="1">
    <citation type="submission" date="2013-07" db="EMBL/GenBank/DDBJ databases">
        <title>Thioclava pacifica DSM 10166 Genome Sequencing.</title>
        <authorList>
            <person name="Lai Q."/>
            <person name="Shao Z."/>
        </authorList>
    </citation>
    <scope>NUCLEOTIDE SEQUENCE [LARGE SCALE GENOMIC DNA]</scope>
    <source>
        <strain evidence="2 3">DSM 10166</strain>
    </source>
</reference>
<dbReference type="EMBL" id="AUND01000001">
    <property type="protein sequence ID" value="KEO56111.1"/>
    <property type="molecule type" value="Genomic_DNA"/>
</dbReference>
<dbReference type="Proteomes" id="UP000027432">
    <property type="component" value="Unassembled WGS sequence"/>
</dbReference>
<gene>
    <name evidence="2" type="ORF">TP2_00905</name>
</gene>
<proteinExistence type="predicted"/>
<feature type="transmembrane region" description="Helical" evidence="1">
    <location>
        <begin position="47"/>
        <end position="70"/>
    </location>
</feature>